<dbReference type="EMBL" id="CP017634">
    <property type="protein sequence ID" value="ATW24405.1"/>
    <property type="molecule type" value="Genomic_DNA"/>
</dbReference>
<reference evidence="5 6" key="1">
    <citation type="submission" date="2016-10" db="EMBL/GenBank/DDBJ databases">
        <title>Complete Genome Sequence of Peptococcaceae strain DCMF.</title>
        <authorList>
            <person name="Edwards R.J."/>
            <person name="Holland S.I."/>
            <person name="Deshpande N.P."/>
            <person name="Wong Y.K."/>
            <person name="Ertan H."/>
            <person name="Manefield M."/>
            <person name="Russell T.L."/>
            <person name="Lee M.J."/>
        </authorList>
    </citation>
    <scope>NUCLEOTIDE SEQUENCE [LARGE SCALE GENOMIC DNA]</scope>
    <source>
        <strain evidence="5 6">DCMF</strain>
    </source>
</reference>
<keyword evidence="2" id="KW-0732">Signal</keyword>
<dbReference type="InterPro" id="IPR008969">
    <property type="entry name" value="CarboxyPept-like_regulatory"/>
</dbReference>
<dbReference type="InterPro" id="IPR002102">
    <property type="entry name" value="Cohesin_dom"/>
</dbReference>
<name>A0A3G1KQK5_FORW1</name>
<dbReference type="GO" id="GO:0000272">
    <property type="term" value="P:polysaccharide catabolic process"/>
    <property type="evidence" value="ECO:0007669"/>
    <property type="project" value="InterPro"/>
</dbReference>
<dbReference type="Gene3D" id="1.10.1330.10">
    <property type="entry name" value="Dockerin domain"/>
    <property type="match status" value="1"/>
</dbReference>
<dbReference type="Gene3D" id="2.60.40.3630">
    <property type="match status" value="1"/>
</dbReference>
<dbReference type="GO" id="GO:0030246">
    <property type="term" value="F:carbohydrate binding"/>
    <property type="evidence" value="ECO:0007669"/>
    <property type="project" value="InterPro"/>
</dbReference>
<dbReference type="Pfam" id="PF07523">
    <property type="entry name" value="Big_3"/>
    <property type="match status" value="1"/>
</dbReference>
<feature type="signal peptide" evidence="2">
    <location>
        <begin position="1"/>
        <end position="26"/>
    </location>
</feature>
<dbReference type="OrthoDB" id="9795554at2"/>
<evidence type="ECO:0008006" key="7">
    <source>
        <dbReference type="Google" id="ProtNLM"/>
    </source>
</evidence>
<dbReference type="SUPFAM" id="SSF49464">
    <property type="entry name" value="Carboxypeptidase regulatory domain-like"/>
    <property type="match status" value="2"/>
</dbReference>
<dbReference type="Pfam" id="PF13620">
    <property type="entry name" value="CarboxypepD_reg"/>
    <property type="match status" value="1"/>
</dbReference>
<feature type="chain" id="PRO_5018271931" description="Dockerin domain-containing protein" evidence="2">
    <location>
        <begin position="27"/>
        <end position="1333"/>
    </location>
</feature>
<feature type="domain" description="Cohesin" evidence="3">
    <location>
        <begin position="109"/>
        <end position="234"/>
    </location>
</feature>
<organism evidence="5 6">
    <name type="scientific">Formimonas warabiya</name>
    <dbReference type="NCBI Taxonomy" id="1761012"/>
    <lineage>
        <taxon>Bacteria</taxon>
        <taxon>Bacillati</taxon>
        <taxon>Bacillota</taxon>
        <taxon>Clostridia</taxon>
        <taxon>Eubacteriales</taxon>
        <taxon>Peptococcaceae</taxon>
        <taxon>Candidatus Formimonas</taxon>
    </lineage>
</organism>
<dbReference type="CDD" id="cd08548">
    <property type="entry name" value="Type_I_cohesin_like"/>
    <property type="match status" value="1"/>
</dbReference>
<protein>
    <recommendedName>
        <fullName evidence="7">Dockerin domain-containing protein</fullName>
    </recommendedName>
</protein>
<dbReference type="Gene3D" id="2.60.40.1120">
    <property type="entry name" value="Carboxypeptidase-like, regulatory domain"/>
    <property type="match status" value="3"/>
</dbReference>
<feature type="domain" description="Ig-like" evidence="4">
    <location>
        <begin position="314"/>
        <end position="379"/>
    </location>
</feature>
<evidence type="ECO:0000313" key="6">
    <source>
        <dbReference type="Proteomes" id="UP000323521"/>
    </source>
</evidence>
<sequence>MRKKLTLLVMVLMLFSAVTLVTFSLAAAGDDPGQAGDAENTVSETVYQGPAGDSEADEPEAALPEKDELEEDEPVPALMQEESVSENVYSIEVFGVKPNPGLGDRIPGPGDKIDVTYSIRNNPGIVSFGMDLLYDQTYLTPVSVTKNSEMMEDEEGLFSSNLAYAPGVIKVGYAGSENFTGDDVLFTVKYQVSADAPDNLVTDLKVSVDELTALNDASDTVALPCTVVDGSVTVWKVTLGDVDGDKEITPVDATYGLLYYTGLNKELTIKQQYAADANRDGQVYPADATEILLHWAGIKTIGDLPASIRVTALPAKTTYFVGEEQDLRGLVVTGTYSDGSEQVLAIAPEQVTGFDSGAPAENQVLTITYWGRTATFTVTIKAPVSAVSIANQFTYPTGAEYCSLTADTLRSFDDSRGKGYMFGDTKKTVLNAYVIFVDFPDCVGAEPATYGDLQNVFSSSADRTGGYVYDYSKPETFVNNLFYGSQNLPDYHGTPYEGLVDYFKRISYGKMGIRPIIVNAMVPNGDGSIPWFRLPKAQKEYAIQFASGVEDYRALGRLHQAAIDIAYENVPGLNLSDIDFLYTIPPINTKGSRSGLAGGDGIDTAFSFQDQWLLLEGTEYEHEPSVKTHEGVIIGSAVSVSKNTRGYGGDSYMYRVIAHETSHGLGLIDNYLYDGKDHHAEGWTQSSRVTGPWGIMGSSMTSATGDWFAWDKFKAGWFDDDQVETVLPGTEKTVRLSALGSNEGDYAGVKMVLLPTELRTIDTFHTSRNRNGTNFDFLDYFIPVWLGGEENAEKTFPTGYVLECRRAVGVDENNTANTPGNKGVLITQLSNLTWETGHGGAGFKVMRVPPTAANPNTSCIAASGSGYSSQNSWEDKARGIRIEVVDSTPFYDDVKITYTGQGKDGSNGDVKRPYQGNLQLDNNDVAENEDFTVNFHLKTRGVDATDGRPNPAVVGEGSPLAVPMGVAGYTLVVTYDPAKVTYVDGVSPFRDCTIADDGAGEIAVSADDNEMRGGNILSLQFKSLNDTGLTKINAEFQDAGLLDFRGAEAIADGTKVVVTGGDVAINSYATYSISGKITGSMKSAGIDATLELSDSSGQSLGAPVRSSGDGTYTITSVPAGNDYQIKISRHGYDDFTTPEFDVADNLTNRDYELQRTGYTVTGRITGDAVPLPGARVQLKDFGSANVGAPVTTEADGTYTITGVPPGRMYTIAAYKPGYGNNRTGLTDIFADTAIDLNLTSHFTISGRITPATAALAATVQLKDKDGKAVGEPVQTLAADGSTGGTYTIANVPPGEGYTIEATMAGYTIRATTPFNVVSYNITDKDLTLSKTSP</sequence>
<evidence type="ECO:0000256" key="1">
    <source>
        <dbReference type="SAM" id="MobiDB-lite"/>
    </source>
</evidence>
<dbReference type="SUPFAM" id="SSF55486">
    <property type="entry name" value="Metalloproteases ('zincins'), catalytic domain"/>
    <property type="match status" value="1"/>
</dbReference>
<evidence type="ECO:0000256" key="2">
    <source>
        <dbReference type="SAM" id="SignalP"/>
    </source>
</evidence>
<dbReference type="InterPro" id="IPR036439">
    <property type="entry name" value="Dockerin_dom_sf"/>
</dbReference>
<dbReference type="InterPro" id="IPR008965">
    <property type="entry name" value="CBM2/CBM3_carb-bd_dom_sf"/>
</dbReference>
<proteinExistence type="predicted"/>
<evidence type="ECO:0000259" key="4">
    <source>
        <dbReference type="Pfam" id="PF07523"/>
    </source>
</evidence>
<dbReference type="InterPro" id="IPR022038">
    <property type="entry name" value="Ig-like_bact"/>
</dbReference>
<evidence type="ECO:0000313" key="5">
    <source>
        <dbReference type="EMBL" id="ATW24405.1"/>
    </source>
</evidence>
<dbReference type="RefSeq" id="WP_148133596.1">
    <property type="nucleotide sequence ID" value="NZ_CP017634.1"/>
</dbReference>
<accession>A0A3G1KQK5</accession>
<dbReference type="Gene3D" id="2.60.40.680">
    <property type="match status" value="2"/>
</dbReference>
<dbReference type="KEGG" id="fwa:DCMF_06065"/>
<feature type="region of interest" description="Disordered" evidence="1">
    <location>
        <begin position="47"/>
        <end position="73"/>
    </location>
</feature>
<dbReference type="SUPFAM" id="SSF63446">
    <property type="entry name" value="Type I dockerin domain"/>
    <property type="match status" value="1"/>
</dbReference>
<dbReference type="Proteomes" id="UP000323521">
    <property type="component" value="Chromosome"/>
</dbReference>
<keyword evidence="6" id="KW-1185">Reference proteome</keyword>
<gene>
    <name evidence="5" type="ORF">DCMF_06065</name>
</gene>
<evidence type="ECO:0000259" key="3">
    <source>
        <dbReference type="Pfam" id="PF00963"/>
    </source>
</evidence>
<dbReference type="Pfam" id="PF00963">
    <property type="entry name" value="Cohesin"/>
    <property type="match status" value="1"/>
</dbReference>
<dbReference type="SUPFAM" id="SSF49384">
    <property type="entry name" value="Carbohydrate-binding domain"/>
    <property type="match status" value="1"/>
</dbReference>